<feature type="region of interest" description="Disordered" evidence="1">
    <location>
        <begin position="76"/>
        <end position="118"/>
    </location>
</feature>
<dbReference type="EMBL" id="KB456263">
    <property type="protein sequence ID" value="EMF13105.1"/>
    <property type="molecule type" value="Genomic_DNA"/>
</dbReference>
<reference evidence="2 3" key="1">
    <citation type="journal article" date="2012" name="PLoS Pathog.">
        <title>Diverse lifestyles and strategies of plant pathogenesis encoded in the genomes of eighteen Dothideomycetes fungi.</title>
        <authorList>
            <person name="Ohm R.A."/>
            <person name="Feau N."/>
            <person name="Henrissat B."/>
            <person name="Schoch C.L."/>
            <person name="Horwitz B.A."/>
            <person name="Barry K.W."/>
            <person name="Condon B.J."/>
            <person name="Copeland A.C."/>
            <person name="Dhillon B."/>
            <person name="Glaser F."/>
            <person name="Hesse C.N."/>
            <person name="Kosti I."/>
            <person name="LaButti K."/>
            <person name="Lindquist E.A."/>
            <person name="Lucas S."/>
            <person name="Salamov A.A."/>
            <person name="Bradshaw R.E."/>
            <person name="Ciuffetti L."/>
            <person name="Hamelin R.C."/>
            <person name="Kema G.H.J."/>
            <person name="Lawrence C."/>
            <person name="Scott J.A."/>
            <person name="Spatafora J.W."/>
            <person name="Turgeon B.G."/>
            <person name="de Wit P.J.G.M."/>
            <person name="Zhong S."/>
            <person name="Goodwin S.B."/>
            <person name="Grigoriev I.V."/>
        </authorList>
    </citation>
    <scope>NUCLEOTIDE SEQUENCE [LARGE SCALE GENOMIC DNA]</scope>
    <source>
        <strain evidence="2 3">SO2202</strain>
    </source>
</reference>
<proteinExistence type="predicted"/>
<dbReference type="AlphaFoldDB" id="M3D4G7"/>
<keyword evidence="3" id="KW-1185">Reference proteome</keyword>
<dbReference type="RefSeq" id="XP_016761226.1">
    <property type="nucleotide sequence ID" value="XM_016901235.1"/>
</dbReference>
<dbReference type="HOGENOM" id="CLU_2074602_0_0_1"/>
<gene>
    <name evidence="2" type="ORF">SEPMUDRAFT_116168</name>
</gene>
<dbReference type="Proteomes" id="UP000016931">
    <property type="component" value="Unassembled WGS sequence"/>
</dbReference>
<evidence type="ECO:0000313" key="2">
    <source>
        <dbReference type="EMBL" id="EMF13105.1"/>
    </source>
</evidence>
<evidence type="ECO:0000256" key="1">
    <source>
        <dbReference type="SAM" id="MobiDB-lite"/>
    </source>
</evidence>
<evidence type="ECO:0000313" key="3">
    <source>
        <dbReference type="Proteomes" id="UP000016931"/>
    </source>
</evidence>
<dbReference type="OrthoDB" id="147001at2759"/>
<feature type="compositionally biased region" description="Low complexity" evidence="1">
    <location>
        <begin position="96"/>
        <end position="118"/>
    </location>
</feature>
<protein>
    <submittedName>
        <fullName evidence="2">Uncharacterized protein</fullName>
    </submittedName>
</protein>
<name>M3D4G7_SPHMS</name>
<dbReference type="GeneID" id="27898372"/>
<organism evidence="2 3">
    <name type="scientific">Sphaerulina musiva (strain SO2202)</name>
    <name type="common">Poplar stem canker fungus</name>
    <name type="synonym">Septoria musiva</name>
    <dbReference type="NCBI Taxonomy" id="692275"/>
    <lineage>
        <taxon>Eukaryota</taxon>
        <taxon>Fungi</taxon>
        <taxon>Dikarya</taxon>
        <taxon>Ascomycota</taxon>
        <taxon>Pezizomycotina</taxon>
        <taxon>Dothideomycetes</taxon>
        <taxon>Dothideomycetidae</taxon>
        <taxon>Mycosphaerellales</taxon>
        <taxon>Mycosphaerellaceae</taxon>
        <taxon>Sphaerulina</taxon>
    </lineage>
</organism>
<accession>M3D4G7</accession>
<sequence length="118" mass="12460">MPYGHGGDQSPALPSVCGGLMITDANRLGDGIMDIRQYMACGSVWSMDKTYQFGCWGKINEILECQSTNTLAHFGAESEAGSPHPNDPILPDLEARATPTPAETAAETPPEAPTAPRG</sequence>